<comment type="caution">
    <text evidence="7">The sequence shown here is derived from an EMBL/GenBank/DDBJ whole genome shotgun (WGS) entry which is preliminary data.</text>
</comment>
<dbReference type="GO" id="GO:0000908">
    <property type="term" value="F:taurine dioxygenase activity"/>
    <property type="evidence" value="ECO:0007669"/>
    <property type="project" value="TreeGrafter"/>
</dbReference>
<feature type="domain" description="TauD/TfdA-like" evidence="6">
    <location>
        <begin position="12"/>
        <end position="282"/>
    </location>
</feature>
<name>W4L3S4_ENTF1</name>
<dbReference type="Pfam" id="PF02668">
    <property type="entry name" value="TauD"/>
    <property type="match status" value="1"/>
</dbReference>
<dbReference type="PANTHER" id="PTHR30468:SF1">
    <property type="entry name" value="ALPHA-KETOGLUTARATE-DEPENDENT SULFONATE DIOXYGENASE"/>
    <property type="match status" value="1"/>
</dbReference>
<dbReference type="Proteomes" id="UP000019141">
    <property type="component" value="Unassembled WGS sequence"/>
</dbReference>
<keyword evidence="2" id="KW-0479">Metal-binding</keyword>
<reference evidence="7 8" key="1">
    <citation type="journal article" date="2014" name="Nature">
        <title>An environmental bacterial taxon with a large and distinct metabolic repertoire.</title>
        <authorList>
            <person name="Wilson M.C."/>
            <person name="Mori T."/>
            <person name="Ruckert C."/>
            <person name="Uria A.R."/>
            <person name="Helf M.J."/>
            <person name="Takada K."/>
            <person name="Gernert C."/>
            <person name="Steffens U.A."/>
            <person name="Heycke N."/>
            <person name="Schmitt S."/>
            <person name="Rinke C."/>
            <person name="Helfrich E.J."/>
            <person name="Brachmann A.O."/>
            <person name="Gurgui C."/>
            <person name="Wakimoto T."/>
            <person name="Kracht M."/>
            <person name="Crusemann M."/>
            <person name="Hentschel U."/>
            <person name="Abe I."/>
            <person name="Matsunaga S."/>
            <person name="Kalinowski J."/>
            <person name="Takeyama H."/>
            <person name="Piel J."/>
        </authorList>
    </citation>
    <scope>NUCLEOTIDE SEQUENCE [LARGE SCALE GENOMIC DNA]</scope>
    <source>
        <strain evidence="8">TSY1</strain>
    </source>
</reference>
<comment type="similarity">
    <text evidence="1">Belongs to the TfdA dioxygenase family.</text>
</comment>
<accession>W4L3S4</accession>
<evidence type="ECO:0000256" key="4">
    <source>
        <dbReference type="ARBA" id="ARBA00023002"/>
    </source>
</evidence>
<evidence type="ECO:0000256" key="1">
    <source>
        <dbReference type="ARBA" id="ARBA00005896"/>
    </source>
</evidence>
<proteinExistence type="inferred from homology"/>
<evidence type="ECO:0000256" key="2">
    <source>
        <dbReference type="ARBA" id="ARBA00022723"/>
    </source>
</evidence>
<dbReference type="PANTHER" id="PTHR30468">
    <property type="entry name" value="ALPHA-KETOGLUTARATE-DEPENDENT SULFONATE DIOXYGENASE"/>
    <property type="match status" value="1"/>
</dbReference>
<dbReference type="InterPro" id="IPR042098">
    <property type="entry name" value="TauD-like_sf"/>
</dbReference>
<dbReference type="InterPro" id="IPR003819">
    <property type="entry name" value="TauD/TfdA-like"/>
</dbReference>
<dbReference type="SUPFAM" id="SSF51197">
    <property type="entry name" value="Clavaminate synthase-like"/>
    <property type="match status" value="1"/>
</dbReference>
<evidence type="ECO:0000259" key="6">
    <source>
        <dbReference type="Pfam" id="PF02668"/>
    </source>
</evidence>
<keyword evidence="5" id="KW-0408">Iron</keyword>
<dbReference type="Gene3D" id="3.60.130.10">
    <property type="entry name" value="Clavaminate synthase-like"/>
    <property type="match status" value="1"/>
</dbReference>
<dbReference type="AlphaFoldDB" id="W4L3S4"/>
<dbReference type="PATRIC" id="fig|1429438.4.peg.8046"/>
<dbReference type="HOGENOM" id="CLU_036005_2_1_7"/>
<keyword evidence="4" id="KW-0560">Oxidoreductase</keyword>
<protein>
    <recommendedName>
        <fullName evidence="6">TauD/TfdA-like domain-containing protein</fullName>
    </recommendedName>
</protein>
<dbReference type="GO" id="GO:0006790">
    <property type="term" value="P:sulfur compound metabolic process"/>
    <property type="evidence" value="ECO:0007669"/>
    <property type="project" value="TreeGrafter"/>
</dbReference>
<dbReference type="InterPro" id="IPR051323">
    <property type="entry name" value="AtsK-like"/>
</dbReference>
<evidence type="ECO:0000313" key="7">
    <source>
        <dbReference type="EMBL" id="ETW92554.1"/>
    </source>
</evidence>
<dbReference type="GO" id="GO:0046872">
    <property type="term" value="F:metal ion binding"/>
    <property type="evidence" value="ECO:0007669"/>
    <property type="project" value="UniProtKB-KW"/>
</dbReference>
<evidence type="ECO:0000256" key="5">
    <source>
        <dbReference type="ARBA" id="ARBA00023004"/>
    </source>
</evidence>
<dbReference type="EMBL" id="AZHW01001442">
    <property type="protein sequence ID" value="ETW92554.1"/>
    <property type="molecule type" value="Genomic_DNA"/>
</dbReference>
<evidence type="ECO:0000256" key="3">
    <source>
        <dbReference type="ARBA" id="ARBA00022964"/>
    </source>
</evidence>
<gene>
    <name evidence="7" type="ORF">ETSY1_43130</name>
</gene>
<keyword evidence="8" id="KW-1185">Reference proteome</keyword>
<sequence>MDTTQSEFAPTITPLDAALGAEVTNCDLSHPHALSEASIAWVGNRLAEYAVLVFRDQALTAAQMDRFSRCFGVPQQHVLQKYRHPEIPEISYVTNVEADGSVDHFGVRRATMWHTDATYEPKLPRLAMLYALQVPTAGGGTYFADMRAAWDALDEPRRAQLQPLTGLHRFNVGPAGGAAIYAGQRGAEADAFEDQRHPAILKHPHSGRSILFTNPAHTYGFETMGRDDGWALVESLAEHATQAQFTYLHTWRPSDLVMWDELATIHRGAGDANPEEPRVLMRSIVYPA</sequence>
<evidence type="ECO:0000313" key="8">
    <source>
        <dbReference type="Proteomes" id="UP000019141"/>
    </source>
</evidence>
<organism evidence="7 8">
    <name type="scientific">Entotheonella factor</name>
    <dbReference type="NCBI Taxonomy" id="1429438"/>
    <lineage>
        <taxon>Bacteria</taxon>
        <taxon>Pseudomonadati</taxon>
        <taxon>Nitrospinota/Tectimicrobiota group</taxon>
        <taxon>Candidatus Tectimicrobiota</taxon>
        <taxon>Candidatus Entotheonellia</taxon>
        <taxon>Candidatus Entotheonellales</taxon>
        <taxon>Candidatus Entotheonellaceae</taxon>
        <taxon>Candidatus Entotheonella</taxon>
    </lineage>
</organism>
<dbReference type="GO" id="GO:0005737">
    <property type="term" value="C:cytoplasm"/>
    <property type="evidence" value="ECO:0007669"/>
    <property type="project" value="TreeGrafter"/>
</dbReference>
<keyword evidence="3" id="KW-0223">Dioxygenase</keyword>